<reference evidence="1" key="2">
    <citation type="journal article" date="2024" name="Plant">
        <title>Genomic evolution and insights into agronomic trait innovations of Sesamum species.</title>
        <authorList>
            <person name="Miao H."/>
            <person name="Wang L."/>
            <person name="Qu L."/>
            <person name="Liu H."/>
            <person name="Sun Y."/>
            <person name="Le M."/>
            <person name="Wang Q."/>
            <person name="Wei S."/>
            <person name="Zheng Y."/>
            <person name="Lin W."/>
            <person name="Duan Y."/>
            <person name="Cao H."/>
            <person name="Xiong S."/>
            <person name="Wang X."/>
            <person name="Wei L."/>
            <person name="Li C."/>
            <person name="Ma Q."/>
            <person name="Ju M."/>
            <person name="Zhao R."/>
            <person name="Li G."/>
            <person name="Mu C."/>
            <person name="Tian Q."/>
            <person name="Mei H."/>
            <person name="Zhang T."/>
            <person name="Gao T."/>
            <person name="Zhang H."/>
        </authorList>
    </citation>
    <scope>NUCLEOTIDE SEQUENCE</scope>
    <source>
        <strain evidence="1">G01</strain>
    </source>
</reference>
<sequence>MPIAIYTLTREQKRRICEWITHLKFLDGYTSNLARCVNMKELRLHDMKSHDCHAFIQKLIQIAFCEVLPKSVWSALTEVSLLFQILCSMTLDVNKVKDEINYTGNELLMLHYWGPTAEVTTFPCYFVNGYNFHTKRHSVGKSTFNCGYVSKALHIQTRIMTAIGFSKW</sequence>
<gene>
    <name evidence="1" type="ORF">Sangu_3026700</name>
</gene>
<evidence type="ECO:0000313" key="1">
    <source>
        <dbReference type="EMBL" id="KAL0307487.1"/>
    </source>
</evidence>
<comment type="caution">
    <text evidence="1">The sequence shown here is derived from an EMBL/GenBank/DDBJ whole genome shotgun (WGS) entry which is preliminary data.</text>
</comment>
<dbReference type="AlphaFoldDB" id="A0AAW2KKE2"/>
<protein>
    <submittedName>
        <fullName evidence="1">Uncharacterized protein</fullName>
    </submittedName>
</protein>
<reference evidence="1" key="1">
    <citation type="submission" date="2020-06" db="EMBL/GenBank/DDBJ databases">
        <authorList>
            <person name="Li T."/>
            <person name="Hu X."/>
            <person name="Zhang T."/>
            <person name="Song X."/>
            <person name="Zhang H."/>
            <person name="Dai N."/>
            <person name="Sheng W."/>
            <person name="Hou X."/>
            <person name="Wei L."/>
        </authorList>
    </citation>
    <scope>NUCLEOTIDE SEQUENCE</scope>
    <source>
        <strain evidence="1">G01</strain>
        <tissue evidence="1">Leaf</tissue>
    </source>
</reference>
<dbReference type="EMBL" id="JACGWK010000106">
    <property type="protein sequence ID" value="KAL0307487.1"/>
    <property type="molecule type" value="Genomic_DNA"/>
</dbReference>
<proteinExistence type="predicted"/>
<dbReference type="PANTHER" id="PTHR48258">
    <property type="entry name" value="DUF4218 DOMAIN-CONTAINING PROTEIN-RELATED"/>
    <property type="match status" value="1"/>
</dbReference>
<organism evidence="1">
    <name type="scientific">Sesamum angustifolium</name>
    <dbReference type="NCBI Taxonomy" id="2727405"/>
    <lineage>
        <taxon>Eukaryota</taxon>
        <taxon>Viridiplantae</taxon>
        <taxon>Streptophyta</taxon>
        <taxon>Embryophyta</taxon>
        <taxon>Tracheophyta</taxon>
        <taxon>Spermatophyta</taxon>
        <taxon>Magnoliopsida</taxon>
        <taxon>eudicotyledons</taxon>
        <taxon>Gunneridae</taxon>
        <taxon>Pentapetalae</taxon>
        <taxon>asterids</taxon>
        <taxon>lamiids</taxon>
        <taxon>Lamiales</taxon>
        <taxon>Pedaliaceae</taxon>
        <taxon>Sesamum</taxon>
    </lineage>
</organism>
<dbReference type="PANTHER" id="PTHR48258:SF4">
    <property type="entry name" value="DUF4216 DOMAIN-CONTAINING PROTEIN"/>
    <property type="match status" value="1"/>
</dbReference>
<name>A0AAW2KKE2_9LAMI</name>
<accession>A0AAW2KKE2</accession>